<evidence type="ECO:0000256" key="5">
    <source>
        <dbReference type="ARBA" id="ARBA00022801"/>
    </source>
</evidence>
<comment type="function">
    <text evidence="1">Alpha-L-fucosidase is responsible for hydrolyzing the alpha-1,6-linked fucose joined to the reducing-end N-acetylglucosamine of the carbohydrate moieties of glycoproteins.</text>
</comment>
<dbReference type="EC" id="3.2.1.51" evidence="3"/>
<dbReference type="GO" id="GO:0016139">
    <property type="term" value="P:glycoside catabolic process"/>
    <property type="evidence" value="ECO:0007669"/>
    <property type="project" value="TreeGrafter"/>
</dbReference>
<dbReference type="AlphaFoldDB" id="A0A6J7CT79"/>
<gene>
    <name evidence="9" type="ORF">UFOPK3376_00299</name>
</gene>
<dbReference type="InterPro" id="IPR012334">
    <property type="entry name" value="Pectin_lyas_fold"/>
</dbReference>
<evidence type="ECO:0000256" key="1">
    <source>
        <dbReference type="ARBA" id="ARBA00004071"/>
    </source>
</evidence>
<dbReference type="PRINTS" id="PR00741">
    <property type="entry name" value="GLHYDRLASE29"/>
</dbReference>
<dbReference type="Pfam" id="PF01120">
    <property type="entry name" value="Alpha_L_fucos"/>
    <property type="match status" value="1"/>
</dbReference>
<dbReference type="SUPFAM" id="SSF51445">
    <property type="entry name" value="(Trans)glycosidases"/>
    <property type="match status" value="1"/>
</dbReference>
<dbReference type="InterPro" id="IPR057739">
    <property type="entry name" value="Glyco_hydro_29_N"/>
</dbReference>
<evidence type="ECO:0000256" key="2">
    <source>
        <dbReference type="ARBA" id="ARBA00007951"/>
    </source>
</evidence>
<keyword evidence="5" id="KW-0378">Hydrolase</keyword>
<evidence type="ECO:0000256" key="3">
    <source>
        <dbReference type="ARBA" id="ARBA00012662"/>
    </source>
</evidence>
<evidence type="ECO:0000259" key="7">
    <source>
        <dbReference type="Pfam" id="PF01120"/>
    </source>
</evidence>
<dbReference type="InterPro" id="IPR039448">
    <property type="entry name" value="Beta_helix"/>
</dbReference>
<dbReference type="InterPro" id="IPR017853">
    <property type="entry name" value="GH"/>
</dbReference>
<dbReference type="InterPro" id="IPR016286">
    <property type="entry name" value="FUC_metazoa-typ"/>
</dbReference>
<feature type="domain" description="Right handed beta helix" evidence="8">
    <location>
        <begin position="548"/>
        <end position="698"/>
    </location>
</feature>
<accession>A0A6J7CT79</accession>
<evidence type="ECO:0000313" key="9">
    <source>
        <dbReference type="EMBL" id="CAB4861627.1"/>
    </source>
</evidence>
<dbReference type="Gene3D" id="3.20.20.80">
    <property type="entry name" value="Glycosidases"/>
    <property type="match status" value="1"/>
</dbReference>
<dbReference type="Gene3D" id="2.160.20.10">
    <property type="entry name" value="Single-stranded right-handed beta-helix, Pectin lyase-like"/>
    <property type="match status" value="1"/>
</dbReference>
<dbReference type="PANTHER" id="PTHR10030">
    <property type="entry name" value="ALPHA-L-FUCOSIDASE"/>
    <property type="match status" value="1"/>
</dbReference>
<protein>
    <recommendedName>
        <fullName evidence="3">alpha-L-fucosidase</fullName>
        <ecNumber evidence="3">3.2.1.51</ecNumber>
    </recommendedName>
</protein>
<keyword evidence="6" id="KW-0326">Glycosidase</keyword>
<dbReference type="GO" id="GO:0005764">
    <property type="term" value="C:lysosome"/>
    <property type="evidence" value="ECO:0007669"/>
    <property type="project" value="TreeGrafter"/>
</dbReference>
<evidence type="ECO:0000256" key="4">
    <source>
        <dbReference type="ARBA" id="ARBA00022729"/>
    </source>
</evidence>
<sequence length="714" mass="78832">MAGLAPVTVPRWWNERRYGLFVHSNIATVPSFAPIGEYADWYWSHMGTDQLEDVALHPKPMAEVLAYHRDRWAHVEQYDGFIPFLTYHRFDADEQLELATSGGMNYLVHVTKHHDGFCWWDAPGAQRTSVLQGPKRNVMAELADACRRHDVLFGTYYSLLDWADDRYPSASYVDEVLHPHVLDLVERYGSQILWGDGHWGHGPDLWRSEALVERAQQIAASQGHELLVNDRWWHPSPHVTTYEYNAPADIELSPWELCRGVGHSFCNNRVERAEHLLSTGALLDLLTEVIAKGGNLLLNVGPSVDGSIPELQQRPIREVGAWVNKHSDVIHGSRPFDQWGDAQVRYVRVGDELIAVDLAAGSEVALSGITPDRYEVTSVEADDGGALHWEQHRGGVTLSRIDRSPTGLAGVYRVGLRPAAETIRLFDERDGLPRPLQPLLDAAAPGDIVQITDGVYEGPITVPDGVTLRGMGWDRTEVRGAAALVVQLGVDSRLEHVHVSGGPARFFNFHAPAVAMFGAGAALVGCHCDGHVLVGADDVVIQSITGIGVVGWSERTRIERCTFKGMRWDVGIELTGGSGHVIDRNELVDHLCNVRLRDASASLVTENRFEGRWWAVHLVNCDHVEVVDNNMQHTMRAVDVEAGNGSVITGNWVADGDSGALVEFGATDTAVIDNHIERCRIGVLVWDAPTTRIGPNTFVDLHEQDPIVIGPEPA</sequence>
<dbReference type="PANTHER" id="PTHR10030:SF37">
    <property type="entry name" value="ALPHA-L-FUCOSIDASE-RELATED"/>
    <property type="match status" value="1"/>
</dbReference>
<proteinExistence type="inferred from homology"/>
<dbReference type="GO" id="GO:0004560">
    <property type="term" value="F:alpha-L-fucosidase activity"/>
    <property type="evidence" value="ECO:0007669"/>
    <property type="project" value="InterPro"/>
</dbReference>
<dbReference type="InterPro" id="IPR011050">
    <property type="entry name" value="Pectin_lyase_fold/virulence"/>
</dbReference>
<dbReference type="Pfam" id="PF13229">
    <property type="entry name" value="Beta_helix"/>
    <property type="match status" value="1"/>
</dbReference>
<evidence type="ECO:0000256" key="6">
    <source>
        <dbReference type="ARBA" id="ARBA00023295"/>
    </source>
</evidence>
<name>A0A6J7CT79_9ZZZZ</name>
<dbReference type="EMBL" id="CAFBLP010000004">
    <property type="protein sequence ID" value="CAB4861627.1"/>
    <property type="molecule type" value="Genomic_DNA"/>
</dbReference>
<dbReference type="GO" id="GO:0006004">
    <property type="term" value="P:fucose metabolic process"/>
    <property type="evidence" value="ECO:0007669"/>
    <property type="project" value="InterPro"/>
</dbReference>
<organism evidence="9">
    <name type="scientific">freshwater metagenome</name>
    <dbReference type="NCBI Taxonomy" id="449393"/>
    <lineage>
        <taxon>unclassified sequences</taxon>
        <taxon>metagenomes</taxon>
        <taxon>ecological metagenomes</taxon>
    </lineage>
</organism>
<dbReference type="InterPro" id="IPR000933">
    <property type="entry name" value="Glyco_hydro_29"/>
</dbReference>
<keyword evidence="4" id="KW-0732">Signal</keyword>
<reference evidence="9" key="1">
    <citation type="submission" date="2020-05" db="EMBL/GenBank/DDBJ databases">
        <authorList>
            <person name="Chiriac C."/>
            <person name="Salcher M."/>
            <person name="Ghai R."/>
            <person name="Kavagutti S V."/>
        </authorList>
    </citation>
    <scope>NUCLEOTIDE SEQUENCE</scope>
</reference>
<feature type="domain" description="Glycoside hydrolase family 29 N-terminal" evidence="7">
    <location>
        <begin position="8"/>
        <end position="326"/>
    </location>
</feature>
<comment type="similarity">
    <text evidence="2">Belongs to the glycosyl hydrolase 29 family.</text>
</comment>
<dbReference type="SMART" id="SM00812">
    <property type="entry name" value="Alpha_L_fucos"/>
    <property type="match status" value="1"/>
</dbReference>
<evidence type="ECO:0000259" key="8">
    <source>
        <dbReference type="Pfam" id="PF13229"/>
    </source>
</evidence>
<dbReference type="SUPFAM" id="SSF51126">
    <property type="entry name" value="Pectin lyase-like"/>
    <property type="match status" value="1"/>
</dbReference>